<proteinExistence type="predicted"/>
<name>J7R0W2_HUIN7</name>
<dbReference type="RefSeq" id="XP_022462691.1">
    <property type="nucleotide sequence ID" value="XM_022611265.1"/>
</dbReference>
<sequence length="64" mass="7471">MAEQSRIMTSLTANPSFLRMKIPFCKIGSTSTESNKHKNHPSKITRYDLLARDLEYSRRHHPLK</sequence>
<dbReference type="GeneID" id="34524080"/>
<evidence type="ECO:0000313" key="1">
    <source>
        <dbReference type="EMBL" id="CCK68445.1"/>
    </source>
</evidence>
<reference evidence="1 2" key="1">
    <citation type="journal article" date="2011" name="Proc. Natl. Acad. Sci. U.S.A.">
        <title>Evolutionary erosion of yeast sex chromosomes by mating-type switching accidents.</title>
        <authorList>
            <person name="Gordon J.L."/>
            <person name="Armisen D."/>
            <person name="Proux-Wera E."/>
            <person name="Oheigeartaigh S.S."/>
            <person name="Byrne K.P."/>
            <person name="Wolfe K.H."/>
        </authorList>
    </citation>
    <scope>NUCLEOTIDE SEQUENCE [LARGE SCALE GENOMIC DNA]</scope>
    <source>
        <strain evidence="2">ATCC MYA-139 / BCRC 22969 / CBS 8797 / CCRC 22969 / KCTC 17520 / NBRC 10181 / NCYC 3082</strain>
    </source>
</reference>
<dbReference type="AlphaFoldDB" id="J7R0W2"/>
<organism evidence="1 2">
    <name type="scientific">Huiozyma naganishii (strain ATCC MYA-139 / BCRC 22969 / CBS 8797 / KCTC 17520 / NBRC 10181 / NCYC 3082 / Yp74L-3)</name>
    <name type="common">Yeast</name>
    <name type="synonym">Kazachstania naganishii</name>
    <dbReference type="NCBI Taxonomy" id="1071383"/>
    <lineage>
        <taxon>Eukaryota</taxon>
        <taxon>Fungi</taxon>
        <taxon>Dikarya</taxon>
        <taxon>Ascomycota</taxon>
        <taxon>Saccharomycotina</taxon>
        <taxon>Saccharomycetes</taxon>
        <taxon>Saccharomycetales</taxon>
        <taxon>Saccharomycetaceae</taxon>
        <taxon>Huiozyma</taxon>
    </lineage>
</organism>
<protein>
    <submittedName>
        <fullName evidence="1">Uncharacterized protein</fullName>
    </submittedName>
</protein>
<reference evidence="2" key="2">
    <citation type="submission" date="2012-08" db="EMBL/GenBank/DDBJ databases">
        <title>Genome sequence of Kazachstania naganishii.</title>
        <authorList>
            <person name="Gordon J.L."/>
            <person name="Armisen D."/>
            <person name="Proux-Wera E."/>
            <person name="OhEigeartaigh S.S."/>
            <person name="Byrne K.P."/>
            <person name="Wolfe K.H."/>
        </authorList>
    </citation>
    <scope>NUCLEOTIDE SEQUENCE [LARGE SCALE GENOMIC DNA]</scope>
    <source>
        <strain evidence="2">ATCC MYA-139 / BCRC 22969 / CBS 8797 / CCRC 22969 / KCTC 17520 / NBRC 10181 / NCYC 3082</strain>
    </source>
</reference>
<dbReference type="Proteomes" id="UP000006310">
    <property type="component" value="Chromosome 1"/>
</dbReference>
<gene>
    <name evidence="1" type="primary">KNAG0A07925</name>
    <name evidence="1" type="ordered locus">KNAG_0A07925</name>
</gene>
<dbReference type="HOGENOM" id="CLU_2867971_0_0_1"/>
<accession>J7R0W2</accession>
<dbReference type="EMBL" id="HE978314">
    <property type="protein sequence ID" value="CCK68445.1"/>
    <property type="molecule type" value="Genomic_DNA"/>
</dbReference>
<dbReference type="KEGG" id="kng:KNAG_0A07925"/>
<evidence type="ECO:0000313" key="2">
    <source>
        <dbReference type="Proteomes" id="UP000006310"/>
    </source>
</evidence>
<keyword evidence="2" id="KW-1185">Reference proteome</keyword>